<evidence type="ECO:0000256" key="2">
    <source>
        <dbReference type="ARBA" id="ARBA00022692"/>
    </source>
</evidence>
<dbReference type="EMBL" id="FNVQ01000001">
    <property type="protein sequence ID" value="SEG01659.1"/>
    <property type="molecule type" value="Genomic_DNA"/>
</dbReference>
<keyword evidence="7" id="KW-0132">Cell division</keyword>
<keyword evidence="2 6" id="KW-0812">Transmembrane</keyword>
<dbReference type="OrthoDB" id="9779830at2"/>
<sequence>MEFRGYILPTILATLLHVVILGALLTHWVGKAEPERSMPRHIQAKMIDLEALSQQSSQSAPPPAQPDRQEQERAQQREEARQAEQARQKAEADRQAKVKAEEQAKAKAEAERKAQADAEQKKAELAAKKKAEAQAKQKAAEEAERKAQAKREAEAKAKAEAQAKAKAEAEAKARAQAEAKKRAEQEAAAQAAKAEQARQQAAQRAESVVGDIQSYINELLRRNWRIPATARNGMEAEVSIRLLGNGEIDQVSIVKSSGDAAFDRSAVQAVQRTERFDRVAEVDPILFERRLRSIRVVFRPEGLRW</sequence>
<dbReference type="Proteomes" id="UP000236745">
    <property type="component" value="Unassembled WGS sequence"/>
</dbReference>
<evidence type="ECO:0000256" key="4">
    <source>
        <dbReference type="ARBA" id="ARBA00023136"/>
    </source>
</evidence>
<dbReference type="AlphaFoldDB" id="A0A1H5WQ42"/>
<dbReference type="Pfam" id="PF13103">
    <property type="entry name" value="TonB_2"/>
    <property type="match status" value="1"/>
</dbReference>
<evidence type="ECO:0000256" key="6">
    <source>
        <dbReference type="SAM" id="Phobius"/>
    </source>
</evidence>
<dbReference type="InterPro" id="IPR014161">
    <property type="entry name" value="Tol-Pal_TolA"/>
</dbReference>
<dbReference type="GO" id="GO:0019534">
    <property type="term" value="F:toxin transmembrane transporter activity"/>
    <property type="evidence" value="ECO:0007669"/>
    <property type="project" value="InterPro"/>
</dbReference>
<keyword evidence="7" id="KW-0131">Cell cycle</keyword>
<dbReference type="Gene3D" id="3.30.1150.10">
    <property type="match status" value="1"/>
</dbReference>
<accession>A0A1H5WQ42</accession>
<dbReference type="SUPFAM" id="SSF74653">
    <property type="entry name" value="TolA/TonB C-terminal domain"/>
    <property type="match status" value="1"/>
</dbReference>
<gene>
    <name evidence="7" type="ORF">SAMN05444390_1011135</name>
</gene>
<organism evidence="7 8">
    <name type="scientific">Marinobacterium lutimaris</name>
    <dbReference type="NCBI Taxonomy" id="568106"/>
    <lineage>
        <taxon>Bacteria</taxon>
        <taxon>Pseudomonadati</taxon>
        <taxon>Pseudomonadota</taxon>
        <taxon>Gammaproteobacteria</taxon>
        <taxon>Oceanospirillales</taxon>
        <taxon>Oceanospirillaceae</taxon>
        <taxon>Marinobacterium</taxon>
    </lineage>
</organism>
<feature type="compositionally biased region" description="Basic and acidic residues" evidence="5">
    <location>
        <begin position="67"/>
        <end position="185"/>
    </location>
</feature>
<evidence type="ECO:0000256" key="1">
    <source>
        <dbReference type="ARBA" id="ARBA00004167"/>
    </source>
</evidence>
<keyword evidence="3 6" id="KW-1133">Transmembrane helix</keyword>
<dbReference type="InterPro" id="IPR006260">
    <property type="entry name" value="TonB/TolA_C"/>
</dbReference>
<dbReference type="GO" id="GO:0016020">
    <property type="term" value="C:membrane"/>
    <property type="evidence" value="ECO:0007669"/>
    <property type="project" value="UniProtKB-SubCell"/>
</dbReference>
<keyword evidence="4 6" id="KW-0472">Membrane</keyword>
<evidence type="ECO:0000256" key="5">
    <source>
        <dbReference type="SAM" id="MobiDB-lite"/>
    </source>
</evidence>
<comment type="subcellular location">
    <subcellularLocation>
        <location evidence="1">Membrane</location>
        <topology evidence="1">Single-pass membrane protein</topology>
    </subcellularLocation>
</comment>
<evidence type="ECO:0000313" key="8">
    <source>
        <dbReference type="Proteomes" id="UP000236745"/>
    </source>
</evidence>
<dbReference type="NCBIfam" id="TIGR01352">
    <property type="entry name" value="tonB_Cterm"/>
    <property type="match status" value="1"/>
</dbReference>
<dbReference type="GO" id="GO:0051301">
    <property type="term" value="P:cell division"/>
    <property type="evidence" value="ECO:0007669"/>
    <property type="project" value="UniProtKB-KW"/>
</dbReference>
<proteinExistence type="predicted"/>
<name>A0A1H5WQ42_9GAMM</name>
<dbReference type="RefSeq" id="WP_160115449.1">
    <property type="nucleotide sequence ID" value="NZ_FNVQ01000001.1"/>
</dbReference>
<dbReference type="NCBIfam" id="TIGR02794">
    <property type="entry name" value="tolA_full"/>
    <property type="match status" value="1"/>
</dbReference>
<protein>
    <submittedName>
        <fullName evidence="7">Cell division and transport-associated protein TolA</fullName>
    </submittedName>
</protein>
<keyword evidence="8" id="KW-1185">Reference proteome</keyword>
<evidence type="ECO:0000313" key="7">
    <source>
        <dbReference type="EMBL" id="SEG01659.1"/>
    </source>
</evidence>
<evidence type="ECO:0000256" key="3">
    <source>
        <dbReference type="ARBA" id="ARBA00022989"/>
    </source>
</evidence>
<feature type="transmembrane region" description="Helical" evidence="6">
    <location>
        <begin position="6"/>
        <end position="30"/>
    </location>
</feature>
<feature type="region of interest" description="Disordered" evidence="5">
    <location>
        <begin position="53"/>
        <end position="194"/>
    </location>
</feature>
<dbReference type="GO" id="GO:0043213">
    <property type="term" value="P:bacteriocin transport"/>
    <property type="evidence" value="ECO:0007669"/>
    <property type="project" value="InterPro"/>
</dbReference>
<reference evidence="7 8" key="1">
    <citation type="submission" date="2016-10" db="EMBL/GenBank/DDBJ databases">
        <authorList>
            <person name="de Groot N.N."/>
        </authorList>
    </citation>
    <scope>NUCLEOTIDE SEQUENCE [LARGE SCALE GENOMIC DNA]</scope>
    <source>
        <strain evidence="7 8">DSM 22012</strain>
    </source>
</reference>